<dbReference type="OrthoDB" id="9771846at2"/>
<dbReference type="InterPro" id="IPR004629">
    <property type="entry name" value="WecG_TagA_CpsF"/>
</dbReference>
<dbReference type="EMBL" id="CP030041">
    <property type="protein sequence ID" value="AWW29056.1"/>
    <property type="molecule type" value="Genomic_DNA"/>
</dbReference>
<accession>A0A2Z4IEH6</accession>
<evidence type="ECO:0000256" key="1">
    <source>
        <dbReference type="ARBA" id="ARBA00022676"/>
    </source>
</evidence>
<evidence type="ECO:0000313" key="4">
    <source>
        <dbReference type="Proteomes" id="UP000248688"/>
    </source>
</evidence>
<reference evidence="3 4" key="1">
    <citation type="submission" date="2018-06" db="EMBL/GenBank/DDBJ databases">
        <title>Echinicola strongylocentroti sp. nov., isolated from a sea urchin Strongylocentrotus intermedius.</title>
        <authorList>
            <person name="Bae S.S."/>
        </authorList>
    </citation>
    <scope>NUCLEOTIDE SEQUENCE [LARGE SCALE GENOMIC DNA]</scope>
    <source>
        <strain evidence="3 4">MEBiC08714</strain>
    </source>
</reference>
<sequence length="256" mass="29573">MSYQLLGTEVDAFSLNSLLDFVVNSVRLKEKNVILSQNLHGIYTYHKSNSAQLKSLYAIAKKRIDGMPLVWLGKAMGYPLSKENRLTWVDLMDPLMKRIRDEKLKVFYLGADEVSVSKGVKMLKDKFEGLDINYRHGYFDTNITSQENQEVVELINAYDPAILIVGMGMPRQEHWILANKGDLNATVIMTCGAAIEYVAGTVSTPPRWMGRSGLEWLYRLQENPNRFWFRYLIEPWYIFRLAANDLRRLPTKRLKS</sequence>
<organism evidence="3 4">
    <name type="scientific">Echinicola strongylocentroti</name>
    <dbReference type="NCBI Taxonomy" id="1795355"/>
    <lineage>
        <taxon>Bacteria</taxon>
        <taxon>Pseudomonadati</taxon>
        <taxon>Bacteroidota</taxon>
        <taxon>Cytophagia</taxon>
        <taxon>Cytophagales</taxon>
        <taxon>Cyclobacteriaceae</taxon>
        <taxon>Echinicola</taxon>
    </lineage>
</organism>
<dbReference type="PANTHER" id="PTHR34136">
    <property type="match status" value="1"/>
</dbReference>
<dbReference type="NCBIfam" id="TIGR00696">
    <property type="entry name" value="wecG_tagA_cpsF"/>
    <property type="match status" value="1"/>
</dbReference>
<evidence type="ECO:0000313" key="3">
    <source>
        <dbReference type="EMBL" id="AWW29056.1"/>
    </source>
</evidence>
<name>A0A2Z4IEH6_9BACT</name>
<evidence type="ECO:0000256" key="2">
    <source>
        <dbReference type="ARBA" id="ARBA00022679"/>
    </source>
</evidence>
<dbReference type="GO" id="GO:0016758">
    <property type="term" value="F:hexosyltransferase activity"/>
    <property type="evidence" value="ECO:0007669"/>
    <property type="project" value="TreeGrafter"/>
</dbReference>
<dbReference type="CDD" id="cd06533">
    <property type="entry name" value="Glyco_transf_WecG_TagA"/>
    <property type="match status" value="1"/>
</dbReference>
<dbReference type="Proteomes" id="UP000248688">
    <property type="component" value="Chromosome"/>
</dbReference>
<gene>
    <name evidence="3" type="ORF">DN752_02280</name>
</gene>
<dbReference type="PANTHER" id="PTHR34136:SF1">
    <property type="entry name" value="UDP-N-ACETYL-D-MANNOSAMINURONIC ACID TRANSFERASE"/>
    <property type="match status" value="1"/>
</dbReference>
<keyword evidence="1" id="KW-0328">Glycosyltransferase</keyword>
<dbReference type="RefSeq" id="WP_112782476.1">
    <property type="nucleotide sequence ID" value="NZ_CP030041.1"/>
</dbReference>
<proteinExistence type="predicted"/>
<dbReference type="Pfam" id="PF03808">
    <property type="entry name" value="Glyco_tran_WecG"/>
    <property type="match status" value="1"/>
</dbReference>
<keyword evidence="4" id="KW-1185">Reference proteome</keyword>
<protein>
    <submittedName>
        <fullName evidence="3">Glycosyltransferase</fullName>
    </submittedName>
</protein>
<keyword evidence="2 3" id="KW-0808">Transferase</keyword>
<dbReference type="AlphaFoldDB" id="A0A2Z4IEH6"/>
<dbReference type="KEGG" id="est:DN752_02280"/>